<keyword evidence="1" id="KW-0472">Membrane</keyword>
<dbReference type="AlphaFoldDB" id="A0A9X8ZYU8"/>
<name>A0A9X8ZYU8_BACCE</name>
<feature type="non-terminal residue" evidence="2">
    <location>
        <position position="1"/>
    </location>
</feature>
<reference evidence="2 3" key="1">
    <citation type="journal article" date="2019" name="Environ. Microbiol.">
        <title>An active ?-lactamase is a part of an orchestrated cell wall stress resistance network of Bacillus subtilis and related rhizosphere species.</title>
        <authorList>
            <person name="Bucher T."/>
            <person name="Keren-Paz A."/>
            <person name="Hausser J."/>
            <person name="Olender T."/>
            <person name="Cytryn E."/>
            <person name="Kolodkin-Gal I."/>
        </authorList>
    </citation>
    <scope>NUCLEOTIDE SEQUENCE [LARGE SCALE GENOMIC DNA]</scope>
    <source>
        <strain evidence="2 3">I32</strain>
    </source>
</reference>
<dbReference type="EMBL" id="SZOH01005648">
    <property type="protein sequence ID" value="TKI78673.1"/>
    <property type="molecule type" value="Genomic_DNA"/>
</dbReference>
<proteinExistence type="predicted"/>
<keyword evidence="1" id="KW-0812">Transmembrane</keyword>
<keyword evidence="1" id="KW-1133">Transmembrane helix</keyword>
<evidence type="ECO:0000313" key="3">
    <source>
        <dbReference type="Proteomes" id="UP000308444"/>
    </source>
</evidence>
<comment type="caution">
    <text evidence="2">The sequence shown here is derived from an EMBL/GenBank/DDBJ whole genome shotgun (WGS) entry which is preliminary data.</text>
</comment>
<accession>A0A9X8ZYU8</accession>
<gene>
    <name evidence="2" type="ORF">FC695_45685</name>
</gene>
<evidence type="ECO:0000313" key="2">
    <source>
        <dbReference type="EMBL" id="TKI78673.1"/>
    </source>
</evidence>
<organism evidence="2 3">
    <name type="scientific">Bacillus cereus</name>
    <dbReference type="NCBI Taxonomy" id="1396"/>
    <lineage>
        <taxon>Bacteria</taxon>
        <taxon>Bacillati</taxon>
        <taxon>Bacillota</taxon>
        <taxon>Bacilli</taxon>
        <taxon>Bacillales</taxon>
        <taxon>Bacillaceae</taxon>
        <taxon>Bacillus</taxon>
        <taxon>Bacillus cereus group</taxon>
    </lineage>
</organism>
<protein>
    <submittedName>
        <fullName evidence="2">Phage infection protein</fullName>
    </submittedName>
</protein>
<dbReference type="Proteomes" id="UP000308444">
    <property type="component" value="Unassembled WGS sequence"/>
</dbReference>
<feature type="transmembrane region" description="Helical" evidence="1">
    <location>
        <begin position="31"/>
        <end position="50"/>
    </location>
</feature>
<evidence type="ECO:0000256" key="1">
    <source>
        <dbReference type="SAM" id="Phobius"/>
    </source>
</evidence>
<sequence length="64" mass="7298">WVYSWLPMKFMVEGLREIFFFGKGLSWNTPVTVLVWIGIVSMVTILATALKRSVVKGHKTELNA</sequence>